<proteinExistence type="predicted"/>
<gene>
    <name evidence="1" type="ORF">H9697_04905</name>
</gene>
<protein>
    <submittedName>
        <fullName evidence="1">Uncharacterized protein</fullName>
    </submittedName>
</protein>
<dbReference type="AlphaFoldDB" id="A0A9D2Q9Z9"/>
<reference evidence="1" key="2">
    <citation type="submission" date="2021-04" db="EMBL/GenBank/DDBJ databases">
        <authorList>
            <person name="Gilroy R."/>
        </authorList>
    </citation>
    <scope>NUCLEOTIDE SEQUENCE</scope>
    <source>
        <strain evidence="1">CHK196-7946</strain>
    </source>
</reference>
<evidence type="ECO:0000313" key="1">
    <source>
        <dbReference type="EMBL" id="HJC74271.1"/>
    </source>
</evidence>
<evidence type="ECO:0000313" key="2">
    <source>
        <dbReference type="Proteomes" id="UP000823902"/>
    </source>
</evidence>
<reference evidence="1" key="1">
    <citation type="journal article" date="2021" name="PeerJ">
        <title>Extensive microbial diversity within the chicken gut microbiome revealed by metagenomics and culture.</title>
        <authorList>
            <person name="Gilroy R."/>
            <person name="Ravi A."/>
            <person name="Getino M."/>
            <person name="Pursley I."/>
            <person name="Horton D.L."/>
            <person name="Alikhan N.F."/>
            <person name="Baker D."/>
            <person name="Gharbi K."/>
            <person name="Hall N."/>
            <person name="Watson M."/>
            <person name="Adriaenssens E.M."/>
            <person name="Foster-Nyarko E."/>
            <person name="Jarju S."/>
            <person name="Secka A."/>
            <person name="Antonio M."/>
            <person name="Oren A."/>
            <person name="Chaudhuri R.R."/>
            <person name="La Ragione R."/>
            <person name="Hildebrand F."/>
            <person name="Pallen M.J."/>
        </authorList>
    </citation>
    <scope>NUCLEOTIDE SEQUENCE</scope>
    <source>
        <strain evidence="1">CHK196-7946</strain>
    </source>
</reference>
<name>A0A9D2Q9Z9_9FIRM</name>
<organism evidence="1 2">
    <name type="scientific">Candidatus Mediterraneibacter faecavium</name>
    <dbReference type="NCBI Taxonomy" id="2838668"/>
    <lineage>
        <taxon>Bacteria</taxon>
        <taxon>Bacillati</taxon>
        <taxon>Bacillota</taxon>
        <taxon>Clostridia</taxon>
        <taxon>Lachnospirales</taxon>
        <taxon>Lachnospiraceae</taxon>
        <taxon>Mediterraneibacter</taxon>
    </lineage>
</organism>
<comment type="caution">
    <text evidence="1">The sequence shown here is derived from an EMBL/GenBank/DDBJ whole genome shotgun (WGS) entry which is preliminary data.</text>
</comment>
<sequence>MARTQKFPEDLLLEAVVKYAEVEKGKIKATELAAWAALNIKGLEGVRDYHFMRPVRNKDSKTGKQTAGKKTCTLRMEEINRARSLTESVKRNTLLKASTVEAFMDQPDYVQRRQIVDTRETVDRILAKNASLTRKNESLHAINRQMKMEITALSEKVESLSRTQTILYRKILFLMKATDEASRKAILAEMGIEDHGIDLDVYTQSLSLDIGDIMDINRAVIRHMAAYGSIPDEDKDRQSPMSLSDNVIAGLHFGEGSNE</sequence>
<accession>A0A9D2Q9Z9</accession>
<dbReference type="Proteomes" id="UP000823902">
    <property type="component" value="Unassembled WGS sequence"/>
</dbReference>
<dbReference type="EMBL" id="DWVY01000022">
    <property type="protein sequence ID" value="HJC74271.1"/>
    <property type="molecule type" value="Genomic_DNA"/>
</dbReference>